<dbReference type="EMBL" id="POTW01000160">
    <property type="protein sequence ID" value="PZF79225.1"/>
    <property type="molecule type" value="Genomic_DNA"/>
</dbReference>
<keyword evidence="1" id="KW-0472">Membrane</keyword>
<evidence type="ECO:0000256" key="1">
    <source>
        <dbReference type="SAM" id="Phobius"/>
    </source>
</evidence>
<proteinExistence type="predicted"/>
<accession>A0A2W2AVI4</accession>
<evidence type="ECO:0000313" key="3">
    <source>
        <dbReference type="Proteomes" id="UP000248764"/>
    </source>
</evidence>
<dbReference type="RefSeq" id="WP_111258729.1">
    <property type="nucleotide sequence ID" value="NZ_POTW01000160.1"/>
</dbReference>
<sequence length="240" mass="25104">MNDVDNELRRILHDDRLALTPSAGAVETIVRGARRRRTSRAAATAVGSAGLAAVVTVGAFAVTGQFGGDTDGLQPAAPAPDAEPVVVYPNEGIDGFTVGTKLTELEGIEGVEITAFTAADGYGPLCYGEYRSENAHGFISTRGTFGEVPADLTPHYEVATMHFDVPVATPEGITAGSSDADVLAAYTAAFAVEDGIRAELDDGGRIIVRAWEFPLDKDEVSEVVLDGAANCEQVPILDRP</sequence>
<keyword evidence="3" id="KW-1185">Reference proteome</keyword>
<evidence type="ECO:0000313" key="2">
    <source>
        <dbReference type="EMBL" id="PZF79225.1"/>
    </source>
</evidence>
<feature type="transmembrane region" description="Helical" evidence="1">
    <location>
        <begin position="41"/>
        <end position="62"/>
    </location>
</feature>
<comment type="caution">
    <text evidence="2">The sequence shown here is derived from an EMBL/GenBank/DDBJ whole genome shotgun (WGS) entry which is preliminary data.</text>
</comment>
<name>A0A2W2AVI4_9ACTN</name>
<protein>
    <submittedName>
        <fullName evidence="2">Uncharacterized protein</fullName>
    </submittedName>
</protein>
<dbReference type="Proteomes" id="UP000248764">
    <property type="component" value="Unassembled WGS sequence"/>
</dbReference>
<keyword evidence="1" id="KW-0812">Transmembrane</keyword>
<dbReference type="AlphaFoldDB" id="A0A2W2AVI4"/>
<reference evidence="2 3" key="1">
    <citation type="submission" date="2018-01" db="EMBL/GenBank/DDBJ databases">
        <title>Draft genome sequence of Jiangella sp. GTF31.</title>
        <authorList>
            <person name="Sahin N."/>
            <person name="Ay H."/>
            <person name="Saygin H."/>
        </authorList>
    </citation>
    <scope>NUCLEOTIDE SEQUENCE [LARGE SCALE GENOMIC DNA]</scope>
    <source>
        <strain evidence="2 3">GTF31</strain>
    </source>
</reference>
<organism evidence="2 3">
    <name type="scientific">Jiangella anatolica</name>
    <dbReference type="NCBI Taxonomy" id="2670374"/>
    <lineage>
        <taxon>Bacteria</taxon>
        <taxon>Bacillati</taxon>
        <taxon>Actinomycetota</taxon>
        <taxon>Actinomycetes</taxon>
        <taxon>Jiangellales</taxon>
        <taxon>Jiangellaceae</taxon>
        <taxon>Jiangella</taxon>
    </lineage>
</organism>
<gene>
    <name evidence="2" type="ORF">C1I92_32265</name>
</gene>
<keyword evidence="1" id="KW-1133">Transmembrane helix</keyword>